<dbReference type="EMBL" id="JACHXD010000003">
    <property type="protein sequence ID" value="MBB3118616.1"/>
    <property type="molecule type" value="Genomic_DNA"/>
</dbReference>
<dbReference type="InterPro" id="IPR010090">
    <property type="entry name" value="Phage_tape_meas"/>
</dbReference>
<proteinExistence type="predicted"/>
<evidence type="ECO:0000313" key="4">
    <source>
        <dbReference type="Proteomes" id="UP000541535"/>
    </source>
</evidence>
<dbReference type="Proteomes" id="UP000541535">
    <property type="component" value="Unassembled WGS sequence"/>
</dbReference>
<keyword evidence="4" id="KW-1185">Reference proteome</keyword>
<organism evidence="3 4">
    <name type="scientific">Pseudoduganella violacea</name>
    <dbReference type="NCBI Taxonomy" id="1715466"/>
    <lineage>
        <taxon>Bacteria</taxon>
        <taxon>Pseudomonadati</taxon>
        <taxon>Pseudomonadota</taxon>
        <taxon>Betaproteobacteria</taxon>
        <taxon>Burkholderiales</taxon>
        <taxon>Oxalobacteraceae</taxon>
        <taxon>Telluria group</taxon>
        <taxon>Pseudoduganella</taxon>
    </lineage>
</organism>
<accession>A0A7W5B909</accession>
<sequence>MNMEERISALRSKASQLTELRAVIEETQKLQQKMRDMHKTAQLTQPTYASLTTNYASLKKHGIELDRMAESYDRLGRASRGLEMKAGGLDKWGKSLELGKGAFSQAKEWSQPVMKVVKVSADYQAVMRDFSIKAGIKNQAEEQRIGNALADIAVKGGMGQTDMAKAMTQLVGDGMKANDATALAPLLAQFSVGQGVGSEQTAALMSAISDKSDLKSPAEMKAALSAIAQASKSAKIDPAEMAKAMPNLLHRMQKLGLKGQDAVTQAAALLQAQVEKDGSVAEAEKSLKDKFKKWDAKGSTAALAEIKKDAPVTAGMAPVGDILQSDHQQRLDTSKQKWDDVSNSMDNAMRKIGDAIRPMSDVAAEVASGLANAVGDLAQAAPKAVMGVVGLGAAFSAYKLGKAGFGLLRGGSDVVRGSWLSRGKLPGMVDAAAAADGKVQQVFVTNWPGSGVESFGNGKNKSKAKGKAGAGSSGRAGGAQAGRPGTPQTGAPAANRGARGMLGRIGGRIGGSFGGMAARAGGLWSQASGVAGRTMPWLGGASKLMGAAGVAIAGFQAVRTLTGDGTRREKASAIGRMGAMAVGGLVGTALGGPVGTALGSMAGEWLWSKVGDKALNYAPKSLMQEKDASSASTSARQLMQQAKAGLVAQTATAAGAGLGATSIGAGMTMPGIGFSAGVPAGAAASALMSQMTPGAGVANPASAATAPPQMNFTPSITVNVQGDARDPAILADKLAQLVFSKFKDFQAQQSRSLLGDTAHLQGA</sequence>
<dbReference type="AlphaFoldDB" id="A0A7W5B909"/>
<evidence type="ECO:0000259" key="2">
    <source>
        <dbReference type="Pfam" id="PF10145"/>
    </source>
</evidence>
<feature type="domain" description="Phage tail tape measure protein" evidence="2">
    <location>
        <begin position="158"/>
        <end position="363"/>
    </location>
</feature>
<protein>
    <recommendedName>
        <fullName evidence="2">Phage tail tape measure protein domain-containing protein</fullName>
    </recommendedName>
</protein>
<feature type="region of interest" description="Disordered" evidence="1">
    <location>
        <begin position="454"/>
        <end position="498"/>
    </location>
</feature>
<dbReference type="Pfam" id="PF10145">
    <property type="entry name" value="PhageMin_Tail"/>
    <property type="match status" value="1"/>
</dbReference>
<gene>
    <name evidence="3" type="ORF">FHS03_001647</name>
</gene>
<reference evidence="3 4" key="1">
    <citation type="submission" date="2020-08" db="EMBL/GenBank/DDBJ databases">
        <title>Genomic Encyclopedia of Type Strains, Phase III (KMG-III): the genomes of soil and plant-associated and newly described type strains.</title>
        <authorList>
            <person name="Whitman W."/>
        </authorList>
    </citation>
    <scope>NUCLEOTIDE SEQUENCE [LARGE SCALE GENOMIC DNA]</scope>
    <source>
        <strain evidence="3 4">CECT 8897</strain>
    </source>
</reference>
<evidence type="ECO:0000256" key="1">
    <source>
        <dbReference type="SAM" id="MobiDB-lite"/>
    </source>
</evidence>
<comment type="caution">
    <text evidence="3">The sequence shown here is derived from an EMBL/GenBank/DDBJ whole genome shotgun (WGS) entry which is preliminary data.</text>
</comment>
<name>A0A7W5B909_9BURK</name>
<evidence type="ECO:0000313" key="3">
    <source>
        <dbReference type="EMBL" id="MBB3118616.1"/>
    </source>
</evidence>
<feature type="compositionally biased region" description="Gly residues" evidence="1">
    <location>
        <begin position="468"/>
        <end position="480"/>
    </location>
</feature>